<protein>
    <submittedName>
        <fullName evidence="4">Putative DNA-binding protein</fullName>
        <ecNumber evidence="4">6.1.1.15</ecNumber>
    </submittedName>
    <submittedName>
        <fullName evidence="3">YbaK/proline--tRNA ligase associated domain protein</fullName>
    </submittedName>
</protein>
<dbReference type="EMBL" id="ABXB03000006">
    <property type="protein sequence ID" value="EFA22159.1"/>
    <property type="molecule type" value="Genomic_DNA"/>
</dbReference>
<dbReference type="SUPFAM" id="SSF55826">
    <property type="entry name" value="YbaK/ProRS associated domain"/>
    <property type="match status" value="1"/>
</dbReference>
<comment type="caution">
    <text evidence="3">The sequence shown here is derived from an EMBL/GenBank/DDBJ whole genome shotgun (WGS) entry which is preliminary data.</text>
</comment>
<dbReference type="EMBL" id="JGYW01000010">
    <property type="protein sequence ID" value="KFI57498.1"/>
    <property type="molecule type" value="Genomic_DNA"/>
</dbReference>
<sequence>MIETHANPLAGSALACDCIVTMLNQRHIVHEIIAHAPVTTARAAQSLALPYPEAQAVNLFLKDGAKAHYFLVVAHAGTHVDLKCLRTALHSARLSFAKPQELQEVLGLEPGAVTPLGTLADTDHRTDVVIDQSFQHRLIGVHPCTNAATLYLCTDDLVHVLAEHGVHTIFLDMSSKPCT</sequence>
<feature type="domain" description="YbaK/aminoacyl-tRNA synthetase-associated" evidence="2">
    <location>
        <begin position="35"/>
        <end position="158"/>
    </location>
</feature>
<evidence type="ECO:0000313" key="6">
    <source>
        <dbReference type="Proteomes" id="UP000029074"/>
    </source>
</evidence>
<dbReference type="Proteomes" id="UP000003656">
    <property type="component" value="Unassembled WGS sequence"/>
</dbReference>
<dbReference type="EC" id="6.1.1.15" evidence="4"/>
<dbReference type="InterPro" id="IPR040285">
    <property type="entry name" value="ProX/PRXD1"/>
</dbReference>
<dbReference type="PANTHER" id="PTHR31423:SF3">
    <property type="entry name" value="PROLYL-TRNA SYNTHETASE ASSOCIATED DOMAIN-CONTAINING PROTEIN 1-RELATED"/>
    <property type="match status" value="1"/>
</dbReference>
<dbReference type="GO" id="GO:0003677">
    <property type="term" value="F:DNA binding"/>
    <property type="evidence" value="ECO:0007669"/>
    <property type="project" value="UniProtKB-KW"/>
</dbReference>
<reference evidence="4 6" key="2">
    <citation type="submission" date="2014-03" db="EMBL/GenBank/DDBJ databases">
        <title>Genomics of Bifidobacteria.</title>
        <authorList>
            <person name="Ventura M."/>
            <person name="Milani C."/>
            <person name="Lugli G.A."/>
        </authorList>
    </citation>
    <scope>NUCLEOTIDE SEQUENCE [LARGE SCALE GENOMIC DNA]</scope>
    <source>
        <strain evidence="4 6">LMG 11596</strain>
    </source>
</reference>
<dbReference type="AlphaFoldDB" id="D1NWV0"/>
<dbReference type="InterPro" id="IPR007214">
    <property type="entry name" value="YbaK/aa-tRNA-synth-assoc-dom"/>
</dbReference>
<accession>D1NWV0</accession>
<evidence type="ECO:0000259" key="2">
    <source>
        <dbReference type="Pfam" id="PF04073"/>
    </source>
</evidence>
<dbReference type="Pfam" id="PF04073">
    <property type="entry name" value="tRNA_edit"/>
    <property type="match status" value="1"/>
</dbReference>
<dbReference type="OrthoDB" id="9798587at2"/>
<dbReference type="InterPro" id="IPR036754">
    <property type="entry name" value="YbaK/aa-tRNA-synt-asso_dom_sf"/>
</dbReference>
<dbReference type="STRING" id="561180.BIFGAL_04356"/>
<keyword evidence="4" id="KW-0238">DNA-binding</keyword>
<dbReference type="Proteomes" id="UP000029074">
    <property type="component" value="Unassembled WGS sequence"/>
</dbReference>
<reference evidence="3 5" key="1">
    <citation type="submission" date="2009-11" db="EMBL/GenBank/DDBJ databases">
        <authorList>
            <person name="Weinstock G."/>
            <person name="Sodergren E."/>
            <person name="Clifton S."/>
            <person name="Fulton L."/>
            <person name="Fulton B."/>
            <person name="Courtney L."/>
            <person name="Fronick C."/>
            <person name="Harrison M."/>
            <person name="Strong C."/>
            <person name="Farmer C."/>
            <person name="Delahaunty K."/>
            <person name="Markovic C."/>
            <person name="Hall O."/>
            <person name="Minx P."/>
            <person name="Tomlinson C."/>
            <person name="Mitreva M."/>
            <person name="Nelson J."/>
            <person name="Hou S."/>
            <person name="Wollam A."/>
            <person name="Pepin K.H."/>
            <person name="Johnson M."/>
            <person name="Bhonagiri V."/>
            <person name="Nash W.E."/>
            <person name="Warren W."/>
            <person name="Chinwalla A."/>
            <person name="Mardis E.R."/>
            <person name="Wilson R.K."/>
        </authorList>
    </citation>
    <scope>NUCLEOTIDE SEQUENCE [LARGE SCALE GENOMIC DNA]</scope>
    <source>
        <strain evidence="3 5">DSM 20093</strain>
    </source>
</reference>
<dbReference type="PANTHER" id="PTHR31423">
    <property type="entry name" value="YBAK DOMAIN-CONTAINING PROTEIN"/>
    <property type="match status" value="1"/>
</dbReference>
<keyword evidence="6" id="KW-1185">Reference proteome</keyword>
<gene>
    <name evidence="4" type="ORF">BGLCM_1442</name>
    <name evidence="3" type="ORF">BIFGAL_04356</name>
</gene>
<evidence type="ECO:0000313" key="3">
    <source>
        <dbReference type="EMBL" id="EFA22159.1"/>
    </source>
</evidence>
<proteinExistence type="inferred from homology"/>
<name>D1NWV0_9BIFI</name>
<dbReference type="GO" id="GO:0004827">
    <property type="term" value="F:proline-tRNA ligase activity"/>
    <property type="evidence" value="ECO:0007669"/>
    <property type="project" value="UniProtKB-EC"/>
</dbReference>
<evidence type="ECO:0000313" key="5">
    <source>
        <dbReference type="Proteomes" id="UP000003656"/>
    </source>
</evidence>
<organism evidence="3 5">
    <name type="scientific">Bifidobacterium gallicum DSM 20093 = LMG 11596</name>
    <dbReference type="NCBI Taxonomy" id="561180"/>
    <lineage>
        <taxon>Bacteria</taxon>
        <taxon>Bacillati</taxon>
        <taxon>Actinomycetota</taxon>
        <taxon>Actinomycetes</taxon>
        <taxon>Bifidobacteriales</taxon>
        <taxon>Bifidobacteriaceae</taxon>
        <taxon>Bifidobacterium</taxon>
    </lineage>
</organism>
<evidence type="ECO:0000256" key="1">
    <source>
        <dbReference type="ARBA" id="ARBA00010201"/>
    </source>
</evidence>
<dbReference type="GO" id="GO:0002161">
    <property type="term" value="F:aminoacyl-tRNA deacylase activity"/>
    <property type="evidence" value="ECO:0007669"/>
    <property type="project" value="InterPro"/>
</dbReference>
<dbReference type="Gene3D" id="3.90.960.10">
    <property type="entry name" value="YbaK/aminoacyl-tRNA synthetase-associated domain"/>
    <property type="match status" value="1"/>
</dbReference>
<dbReference type="eggNOG" id="COG3760">
    <property type="taxonomic scope" value="Bacteria"/>
</dbReference>
<comment type="similarity">
    <text evidence="1">Belongs to the PRORSD1 family.</text>
</comment>
<keyword evidence="3" id="KW-0436">Ligase</keyword>
<evidence type="ECO:0000313" key="4">
    <source>
        <dbReference type="EMBL" id="KFI57498.1"/>
    </source>
</evidence>